<feature type="transmembrane region" description="Helical" evidence="2">
    <location>
        <begin position="111"/>
        <end position="129"/>
    </location>
</feature>
<accession>A0A8H1QX07</accession>
<sequence length="200" mass="20128">MSHSPTTTATGSPAGSPSGLPDAGGPPGAPTRRPVPLVAMLCTAVLSALSSALGALMVYLGGKDLADENVRKAVASDPSAVGLPSGTRPADIARMAGTAWDSVVTDWQGTMSARALLAAALAVALLLCTLSARTGNRWARLALTLVALTAAAVPHVFILRDAAPVALHATSLCAAVLAVAAVVLCWLPSVGRYAETPTDW</sequence>
<evidence type="ECO:0000313" key="4">
    <source>
        <dbReference type="Proteomes" id="UP000298111"/>
    </source>
</evidence>
<evidence type="ECO:0000256" key="2">
    <source>
        <dbReference type="SAM" id="Phobius"/>
    </source>
</evidence>
<name>A0A8H1QX07_9ACTN</name>
<keyword evidence="2" id="KW-0812">Transmembrane</keyword>
<dbReference type="GeneID" id="75179781"/>
<feature type="compositionally biased region" description="Low complexity" evidence="1">
    <location>
        <begin position="1"/>
        <end position="23"/>
    </location>
</feature>
<reference evidence="3 4" key="1">
    <citation type="submission" date="2018-10" db="EMBL/GenBank/DDBJ databases">
        <title>Isolation of pseudouridimycin from Streptomyces albus DSM 40763.</title>
        <authorList>
            <person name="Rosenqvist P."/>
            <person name="Metsae-Ketelae M."/>
            <person name="Virta P."/>
        </authorList>
    </citation>
    <scope>NUCLEOTIDE SEQUENCE [LARGE SCALE GENOMIC DNA]</scope>
    <source>
        <strain evidence="3 4">DSM 40763</strain>
    </source>
</reference>
<evidence type="ECO:0000313" key="3">
    <source>
        <dbReference type="EMBL" id="TGG86241.1"/>
    </source>
</evidence>
<feature type="transmembrane region" description="Helical" evidence="2">
    <location>
        <begin position="165"/>
        <end position="187"/>
    </location>
</feature>
<dbReference type="AlphaFoldDB" id="A0A8H1QX07"/>
<keyword evidence="2" id="KW-0472">Membrane</keyword>
<dbReference type="EMBL" id="RCIY01000040">
    <property type="protein sequence ID" value="TGG86241.1"/>
    <property type="molecule type" value="Genomic_DNA"/>
</dbReference>
<evidence type="ECO:0000256" key="1">
    <source>
        <dbReference type="SAM" id="MobiDB-lite"/>
    </source>
</evidence>
<organism evidence="3 4">
    <name type="scientific">Streptomyces albus</name>
    <dbReference type="NCBI Taxonomy" id="1888"/>
    <lineage>
        <taxon>Bacteria</taxon>
        <taxon>Bacillati</taxon>
        <taxon>Actinomycetota</taxon>
        <taxon>Actinomycetes</taxon>
        <taxon>Kitasatosporales</taxon>
        <taxon>Streptomycetaceae</taxon>
        <taxon>Streptomyces</taxon>
    </lineage>
</organism>
<comment type="caution">
    <text evidence="3">The sequence shown here is derived from an EMBL/GenBank/DDBJ whole genome shotgun (WGS) entry which is preliminary data.</text>
</comment>
<protein>
    <submittedName>
        <fullName evidence="3">Uncharacterized protein</fullName>
    </submittedName>
</protein>
<keyword evidence="2" id="KW-1133">Transmembrane helix</keyword>
<gene>
    <name evidence="3" type="ORF">D8771_07595</name>
</gene>
<dbReference type="RefSeq" id="WP_016471405.1">
    <property type="nucleotide sequence ID" value="NZ_BNEJ01000025.1"/>
</dbReference>
<feature type="transmembrane region" description="Helical" evidence="2">
    <location>
        <begin position="37"/>
        <end position="60"/>
    </location>
</feature>
<feature type="region of interest" description="Disordered" evidence="1">
    <location>
        <begin position="1"/>
        <end position="31"/>
    </location>
</feature>
<dbReference type="Proteomes" id="UP000298111">
    <property type="component" value="Unassembled WGS sequence"/>
</dbReference>
<proteinExistence type="predicted"/>
<feature type="transmembrane region" description="Helical" evidence="2">
    <location>
        <begin position="141"/>
        <end position="159"/>
    </location>
</feature>